<dbReference type="SUPFAM" id="SSF53092">
    <property type="entry name" value="Creatinase/prolidase N-terminal domain"/>
    <property type="match status" value="1"/>
</dbReference>
<dbReference type="Pfam" id="PF01321">
    <property type="entry name" value="Creatinase_N"/>
    <property type="match status" value="1"/>
</dbReference>
<keyword evidence="5" id="KW-0464">Manganese</keyword>
<dbReference type="Pfam" id="PF16189">
    <property type="entry name" value="Creatinase_N_2"/>
    <property type="match status" value="1"/>
</dbReference>
<sequence length="680" mass="72102">MRSLVRLGSLSLAFAAHLQPRVLASRAPPLLRVRGGRAVATAATAADVKLAELRQAMAEAGVAAFVVPSGDAHLSEYTHPAYDRRAFISGFTGSAGTAVVTADAALLWTDGRYFLQAEQELSPHWTLMRQLQPGVPTIEAWLASNLPNASAVGIDASVHSVDDAQKLSGALDAANRQFALKPLPSPNLVDRVWHDRPAAPQGLARQLPLEIAGVSTLEKLAAVGKDLAAAGADAMVLGSLDEVCWLLNVRGEDVPHCPVLQSFALVHAAGAGGAGVTATLFVDEMKVAADVRAALAAAGVTLAPYAEAEPTVRSLAGAGKTLMLDPKSVNYGLRLAAGGRAVLTTSPLILRKACKNAAELAGMLTAHVHDGAAMAHFFAWLRRTVIDERTPLDERQIAARLAAFRAEQPGFLDLSFPTICGVGSNGAIIHYNCLVADPSKVNTFDGTQMILLDSGGQYATGTTDVTRTFHLGTPTPWQRECFTRVLKGNIGLDSLVFPEGTPGTAIDAFARQSLWSAGLDYLHGTGHGVGAALNVHEGPHSISTRYANVVPLQPGMICSNEPGYYEAGSFGIRIENLLIVREKQTAHKFNGRAYYGFEQLTHVPISTTCLEPSLLTAAEVAWLDGYHARVWERVSPLMDPSSEGARWLREVTRPLAEQGLQGLPSPREAPRPLAPFAAAA</sequence>
<feature type="domain" description="Peptidase M24 C-terminal" evidence="9">
    <location>
        <begin position="594"/>
        <end position="655"/>
    </location>
</feature>
<dbReference type="GO" id="GO:0046872">
    <property type="term" value="F:metal ion binding"/>
    <property type="evidence" value="ECO:0007669"/>
    <property type="project" value="UniProtKB-KW"/>
</dbReference>
<keyword evidence="3" id="KW-0479">Metal-binding</keyword>
<comment type="caution">
    <text evidence="10">The sequence shown here is derived from an EMBL/GenBank/DDBJ whole genome shotgun (WGS) entry which is preliminary data.</text>
</comment>
<feature type="chain" id="PRO_5005602192" evidence="6">
    <location>
        <begin position="25"/>
        <end position="680"/>
    </location>
</feature>
<dbReference type="FunFam" id="3.40.350.10:FF:000003">
    <property type="entry name" value="Xaa-pro aminopeptidase P"/>
    <property type="match status" value="1"/>
</dbReference>
<dbReference type="EMBL" id="JWZX01002244">
    <property type="protein sequence ID" value="KOO30346.1"/>
    <property type="molecule type" value="Genomic_DNA"/>
</dbReference>
<evidence type="ECO:0000313" key="11">
    <source>
        <dbReference type="Proteomes" id="UP000037460"/>
    </source>
</evidence>
<dbReference type="GO" id="GO:0005737">
    <property type="term" value="C:cytoplasm"/>
    <property type="evidence" value="ECO:0007669"/>
    <property type="project" value="UniProtKB-ARBA"/>
</dbReference>
<dbReference type="InterPro" id="IPR029149">
    <property type="entry name" value="Creatin/AminoP/Spt16_N"/>
</dbReference>
<protein>
    <submittedName>
        <fullName evidence="10">Aminopeptidase p</fullName>
    </submittedName>
</protein>
<reference evidence="11" key="1">
    <citation type="journal article" date="2015" name="PLoS Genet.">
        <title>Genome Sequence and Transcriptome Analyses of Chrysochromulina tobin: Metabolic Tools for Enhanced Algal Fitness in the Prominent Order Prymnesiales (Haptophyceae).</title>
        <authorList>
            <person name="Hovde B.T."/>
            <person name="Deodato C.R."/>
            <person name="Hunsperger H.M."/>
            <person name="Ryken S.A."/>
            <person name="Yost W."/>
            <person name="Jha R.K."/>
            <person name="Patterson J."/>
            <person name="Monnat R.J. Jr."/>
            <person name="Barlow S.B."/>
            <person name="Starkenburg S.R."/>
            <person name="Cattolico R.A."/>
        </authorList>
    </citation>
    <scope>NUCLEOTIDE SEQUENCE</scope>
    <source>
        <strain evidence="11">CCMP291</strain>
    </source>
</reference>
<dbReference type="InterPro" id="IPR000587">
    <property type="entry name" value="Creatinase_N"/>
</dbReference>
<evidence type="ECO:0000256" key="5">
    <source>
        <dbReference type="ARBA" id="ARBA00023211"/>
    </source>
</evidence>
<proteinExistence type="inferred from homology"/>
<name>A0A0M0JUH9_9EUKA</name>
<dbReference type="PANTHER" id="PTHR43763">
    <property type="entry name" value="XAA-PRO AMINOPEPTIDASE 1"/>
    <property type="match status" value="1"/>
</dbReference>
<keyword evidence="4" id="KW-0378">Hydrolase</keyword>
<feature type="domain" description="Creatinase N-terminal" evidence="8">
    <location>
        <begin position="50"/>
        <end position="174"/>
    </location>
</feature>
<dbReference type="CDD" id="cd01085">
    <property type="entry name" value="APP"/>
    <property type="match status" value="1"/>
</dbReference>
<accession>A0A0M0JUH9</accession>
<keyword evidence="10" id="KW-0645">Protease</keyword>
<dbReference type="Pfam" id="PF16188">
    <property type="entry name" value="Peptidase_M24_C"/>
    <property type="match status" value="1"/>
</dbReference>
<feature type="signal peptide" evidence="6">
    <location>
        <begin position="1"/>
        <end position="24"/>
    </location>
</feature>
<dbReference type="AlphaFoldDB" id="A0A0M0JUH9"/>
<evidence type="ECO:0000313" key="10">
    <source>
        <dbReference type="EMBL" id="KOO30346.1"/>
    </source>
</evidence>
<dbReference type="Gene3D" id="3.90.230.10">
    <property type="entry name" value="Creatinase/methionine aminopeptidase superfamily"/>
    <property type="match status" value="1"/>
</dbReference>
<evidence type="ECO:0000256" key="2">
    <source>
        <dbReference type="ARBA" id="ARBA00008766"/>
    </source>
</evidence>
<comment type="cofactor">
    <cofactor evidence="1">
        <name>Mn(2+)</name>
        <dbReference type="ChEBI" id="CHEBI:29035"/>
    </cofactor>
</comment>
<dbReference type="Proteomes" id="UP000037460">
    <property type="component" value="Unassembled WGS sequence"/>
</dbReference>
<dbReference type="GO" id="GO:0070006">
    <property type="term" value="F:metalloaminopeptidase activity"/>
    <property type="evidence" value="ECO:0007669"/>
    <property type="project" value="InterPro"/>
</dbReference>
<evidence type="ECO:0000259" key="7">
    <source>
        <dbReference type="Pfam" id="PF00557"/>
    </source>
</evidence>
<organism evidence="10 11">
    <name type="scientific">Chrysochromulina tobinii</name>
    <dbReference type="NCBI Taxonomy" id="1460289"/>
    <lineage>
        <taxon>Eukaryota</taxon>
        <taxon>Haptista</taxon>
        <taxon>Haptophyta</taxon>
        <taxon>Prymnesiophyceae</taxon>
        <taxon>Prymnesiales</taxon>
        <taxon>Chrysochromulinaceae</taxon>
        <taxon>Chrysochromulina</taxon>
    </lineage>
</organism>
<dbReference type="InterPro" id="IPR000994">
    <property type="entry name" value="Pept_M24"/>
</dbReference>
<evidence type="ECO:0000256" key="4">
    <source>
        <dbReference type="ARBA" id="ARBA00022801"/>
    </source>
</evidence>
<gene>
    <name evidence="10" type="ORF">Ctob_006289</name>
</gene>
<dbReference type="InterPro" id="IPR033740">
    <property type="entry name" value="Pept_M24B"/>
</dbReference>
<keyword evidence="10" id="KW-0031">Aminopeptidase</keyword>
<evidence type="ECO:0000259" key="9">
    <source>
        <dbReference type="Pfam" id="PF16188"/>
    </source>
</evidence>
<keyword evidence="6" id="KW-0732">Signal</keyword>
<dbReference type="SUPFAM" id="SSF55920">
    <property type="entry name" value="Creatinase/aminopeptidase"/>
    <property type="match status" value="1"/>
</dbReference>
<dbReference type="Gene3D" id="3.40.350.10">
    <property type="entry name" value="Creatinase/prolidase N-terminal domain"/>
    <property type="match status" value="2"/>
</dbReference>
<dbReference type="InterPro" id="IPR050422">
    <property type="entry name" value="X-Pro_aminopeptidase_P"/>
</dbReference>
<comment type="similarity">
    <text evidence="2">Belongs to the peptidase M24B family.</text>
</comment>
<dbReference type="FunFam" id="3.90.230.10:FF:000007">
    <property type="entry name" value="Xaa-Pro aminopeptidase P"/>
    <property type="match status" value="1"/>
</dbReference>
<dbReference type="InterPro" id="IPR032416">
    <property type="entry name" value="Peptidase_M24_C"/>
</dbReference>
<feature type="domain" description="Peptidase M24" evidence="7">
    <location>
        <begin position="362"/>
        <end position="582"/>
    </location>
</feature>
<evidence type="ECO:0000256" key="3">
    <source>
        <dbReference type="ARBA" id="ARBA00022723"/>
    </source>
</evidence>
<evidence type="ECO:0000256" key="6">
    <source>
        <dbReference type="SAM" id="SignalP"/>
    </source>
</evidence>
<dbReference type="InterPro" id="IPR036005">
    <property type="entry name" value="Creatinase/aminopeptidase-like"/>
</dbReference>
<dbReference type="Pfam" id="PF00557">
    <property type="entry name" value="Peptidase_M24"/>
    <property type="match status" value="1"/>
</dbReference>
<evidence type="ECO:0000259" key="8">
    <source>
        <dbReference type="Pfam" id="PF01321"/>
    </source>
</evidence>
<evidence type="ECO:0000256" key="1">
    <source>
        <dbReference type="ARBA" id="ARBA00001936"/>
    </source>
</evidence>
<dbReference type="OrthoDB" id="9995434at2759"/>
<keyword evidence="11" id="KW-1185">Reference proteome</keyword>
<dbReference type="PANTHER" id="PTHR43763:SF6">
    <property type="entry name" value="XAA-PRO AMINOPEPTIDASE 1"/>
    <property type="match status" value="1"/>
</dbReference>